<gene>
    <name evidence="2" type="ORF">WOLCODRAFT_138296</name>
</gene>
<proteinExistence type="predicted"/>
<evidence type="ECO:0000313" key="2">
    <source>
        <dbReference type="EMBL" id="PCH43331.1"/>
    </source>
</evidence>
<evidence type="ECO:0000256" key="1">
    <source>
        <dbReference type="SAM" id="MobiDB-lite"/>
    </source>
</evidence>
<name>A0A2H3JN60_WOLCO</name>
<sequence length="258" mass="29593">MSDQLQLWYLNYIPHASNNPSKVNVNRGGQITDLAKAIAIELQLPEAESSFIEIWKPKEELVIEEGEGERRSAGKILLDRLGDHIGDLHTVATEVPPDERVDTVVCNGKTEGDDGLVHVIVQITVSSRKRHIMDEKPGYLKRKRVKSDGSDHYSRSGSFTSMEDPQMLTTLSNNEHKKLDGEFKRKRWDGQLDPDEERDLFLLILMSSADAYKNTKYPMITAMASRDAWKKHPHLREIFTECKERWSFQELREQGAFD</sequence>
<feature type="region of interest" description="Disordered" evidence="1">
    <location>
        <begin position="143"/>
        <end position="162"/>
    </location>
</feature>
<dbReference type="Proteomes" id="UP000218811">
    <property type="component" value="Unassembled WGS sequence"/>
</dbReference>
<evidence type="ECO:0000313" key="3">
    <source>
        <dbReference type="Proteomes" id="UP000218811"/>
    </source>
</evidence>
<protein>
    <submittedName>
        <fullName evidence="2">Uncharacterized protein</fullName>
    </submittedName>
</protein>
<dbReference type="EMBL" id="KB468135">
    <property type="protein sequence ID" value="PCH43331.1"/>
    <property type="molecule type" value="Genomic_DNA"/>
</dbReference>
<organism evidence="2 3">
    <name type="scientific">Wolfiporia cocos (strain MD-104)</name>
    <name type="common">Brown rot fungus</name>
    <dbReference type="NCBI Taxonomy" id="742152"/>
    <lineage>
        <taxon>Eukaryota</taxon>
        <taxon>Fungi</taxon>
        <taxon>Dikarya</taxon>
        <taxon>Basidiomycota</taxon>
        <taxon>Agaricomycotina</taxon>
        <taxon>Agaricomycetes</taxon>
        <taxon>Polyporales</taxon>
        <taxon>Phaeolaceae</taxon>
        <taxon>Wolfiporia</taxon>
    </lineage>
</organism>
<keyword evidence="3" id="KW-1185">Reference proteome</keyword>
<accession>A0A2H3JN60</accession>
<reference evidence="2 3" key="1">
    <citation type="journal article" date="2012" name="Science">
        <title>The Paleozoic origin of enzymatic lignin decomposition reconstructed from 31 fungal genomes.</title>
        <authorList>
            <person name="Floudas D."/>
            <person name="Binder M."/>
            <person name="Riley R."/>
            <person name="Barry K."/>
            <person name="Blanchette R.A."/>
            <person name="Henrissat B."/>
            <person name="Martinez A.T."/>
            <person name="Otillar R."/>
            <person name="Spatafora J.W."/>
            <person name="Yadav J.S."/>
            <person name="Aerts A."/>
            <person name="Benoit I."/>
            <person name="Boyd A."/>
            <person name="Carlson A."/>
            <person name="Copeland A."/>
            <person name="Coutinho P.M."/>
            <person name="de Vries R.P."/>
            <person name="Ferreira P."/>
            <person name="Findley K."/>
            <person name="Foster B."/>
            <person name="Gaskell J."/>
            <person name="Glotzer D."/>
            <person name="Gorecki P."/>
            <person name="Heitman J."/>
            <person name="Hesse C."/>
            <person name="Hori C."/>
            <person name="Igarashi K."/>
            <person name="Jurgens J.A."/>
            <person name="Kallen N."/>
            <person name="Kersten P."/>
            <person name="Kohler A."/>
            <person name="Kuees U."/>
            <person name="Kumar T.K.A."/>
            <person name="Kuo A."/>
            <person name="LaButti K."/>
            <person name="Larrondo L.F."/>
            <person name="Lindquist E."/>
            <person name="Ling A."/>
            <person name="Lombard V."/>
            <person name="Lucas S."/>
            <person name="Lundell T."/>
            <person name="Martin R."/>
            <person name="McLaughlin D.J."/>
            <person name="Morgenstern I."/>
            <person name="Morin E."/>
            <person name="Murat C."/>
            <person name="Nagy L.G."/>
            <person name="Nolan M."/>
            <person name="Ohm R.A."/>
            <person name="Patyshakuliyeva A."/>
            <person name="Rokas A."/>
            <person name="Ruiz-Duenas F.J."/>
            <person name="Sabat G."/>
            <person name="Salamov A."/>
            <person name="Samejima M."/>
            <person name="Schmutz J."/>
            <person name="Slot J.C."/>
            <person name="St John F."/>
            <person name="Stenlid J."/>
            <person name="Sun H."/>
            <person name="Sun S."/>
            <person name="Syed K."/>
            <person name="Tsang A."/>
            <person name="Wiebenga A."/>
            <person name="Young D."/>
            <person name="Pisabarro A."/>
            <person name="Eastwood D.C."/>
            <person name="Martin F."/>
            <person name="Cullen D."/>
            <person name="Grigoriev I.V."/>
            <person name="Hibbett D.S."/>
        </authorList>
    </citation>
    <scope>NUCLEOTIDE SEQUENCE [LARGE SCALE GENOMIC DNA]</scope>
    <source>
        <strain evidence="2 3">MD-104</strain>
    </source>
</reference>
<dbReference type="AlphaFoldDB" id="A0A2H3JN60"/>